<evidence type="ECO:0000313" key="2">
    <source>
        <dbReference type="Proteomes" id="UP000029622"/>
    </source>
</evidence>
<accession>A0A096DNB1</accession>
<organism evidence="1 2">
    <name type="scientific">Caloranaerobacter azorensis H53214</name>
    <dbReference type="NCBI Taxonomy" id="1156417"/>
    <lineage>
        <taxon>Bacteria</taxon>
        <taxon>Bacillati</taxon>
        <taxon>Bacillota</taxon>
        <taxon>Tissierellia</taxon>
        <taxon>Tissierellales</taxon>
        <taxon>Thermohalobacteraceae</taxon>
        <taxon>Caloranaerobacter</taxon>
    </lineage>
</organism>
<dbReference type="InterPro" id="IPR013367">
    <property type="entry name" value="Flagellar_put"/>
</dbReference>
<dbReference type="STRING" id="1156417.Y919_04355"/>
<proteinExistence type="predicted"/>
<gene>
    <name evidence="1" type="ORF">Y919_04355</name>
</gene>
<comment type="caution">
    <text evidence="1">The sequence shown here is derived from an EMBL/GenBank/DDBJ whole genome shotgun (WGS) entry which is preliminary data.</text>
</comment>
<protein>
    <recommendedName>
        <fullName evidence="3">Flagellar biosynthesis protein</fullName>
    </recommendedName>
</protein>
<dbReference type="EMBL" id="AZTB01000015">
    <property type="protein sequence ID" value="KGG80751.1"/>
    <property type="molecule type" value="Genomic_DNA"/>
</dbReference>
<evidence type="ECO:0000313" key="1">
    <source>
        <dbReference type="EMBL" id="KGG80751.1"/>
    </source>
</evidence>
<name>A0A096DNB1_9FIRM</name>
<reference evidence="1 2" key="1">
    <citation type="submission" date="2013-12" db="EMBL/GenBank/DDBJ databases">
        <title>Draft genome sequence of Caloranaerobacter sp. H53214.</title>
        <authorList>
            <person name="Jiang L.J."/>
            <person name="Shao Z.Z."/>
            <person name="Long M.N."/>
        </authorList>
    </citation>
    <scope>NUCLEOTIDE SEQUENCE [LARGE SCALE GENOMIC DNA]</scope>
    <source>
        <strain evidence="1 2">H53214</strain>
    </source>
</reference>
<sequence>MYMNVSYENIIMGNRINHNEYIKRKINSEQNCNFNEILKRFEEKNNQLKFSKHAVKRMELRNIRLNKDDLRNIENAINKAENKGVKEALVLFKDKAFIISVKNRTVITTVTQEQLRENVFTNIDGAVII</sequence>
<dbReference type="AlphaFoldDB" id="A0A096DNB1"/>
<evidence type="ECO:0008006" key="3">
    <source>
        <dbReference type="Google" id="ProtNLM"/>
    </source>
</evidence>
<dbReference type="Pfam" id="PF12611">
    <property type="entry name" value="Flagellar_put"/>
    <property type="match status" value="1"/>
</dbReference>
<dbReference type="NCBIfam" id="TIGR02530">
    <property type="entry name" value="flg_new"/>
    <property type="match status" value="1"/>
</dbReference>
<dbReference type="Proteomes" id="UP000029622">
    <property type="component" value="Unassembled WGS sequence"/>
</dbReference>